<proteinExistence type="predicted"/>
<gene>
    <name evidence="1" type="ORF">N3K66_005900</name>
</gene>
<comment type="caution">
    <text evidence="1">The sequence shown here is derived from an EMBL/GenBank/DDBJ whole genome shotgun (WGS) entry which is preliminary data.</text>
</comment>
<organism evidence="1 2">
    <name type="scientific">Trichothecium roseum</name>
    <dbReference type="NCBI Taxonomy" id="47278"/>
    <lineage>
        <taxon>Eukaryota</taxon>
        <taxon>Fungi</taxon>
        <taxon>Dikarya</taxon>
        <taxon>Ascomycota</taxon>
        <taxon>Pezizomycotina</taxon>
        <taxon>Sordariomycetes</taxon>
        <taxon>Hypocreomycetidae</taxon>
        <taxon>Hypocreales</taxon>
        <taxon>Hypocreales incertae sedis</taxon>
        <taxon>Trichothecium</taxon>
    </lineage>
</organism>
<dbReference type="Proteomes" id="UP001163324">
    <property type="component" value="Chromosome 5"/>
</dbReference>
<protein>
    <submittedName>
        <fullName evidence="1">Uncharacterized protein</fullName>
    </submittedName>
</protein>
<sequence>MPAKSASDNTIDPDVLQAFQSEVDYILQKNRNQICAPETGNWFFHHPLYRRFQDGKGPHLLFLTAEAGGGKSTVMRTLADKVAESATSSDSVLVAYFFFKDDDGRLSSYSEALICLVYQLLVQEPKLAVHVRRICEERRFKVKNDTKLMWDILSSIGSNSAHEILCVVDAIDECSSVTRPQLVADLKAFFDDPAQADSRLKMIASSRPYEDKTHPYDSLFSDSPTNILHLAGEEVEVQPYIRGVIRTKAEDLVEAHGLDSDAKEMLVSNIIAKNRHTRSFLAVHMAFELLGSHYRMHNGADKGTISSILDDIPHQLDICAAICFNIMSFPVPEKVALDIIDGLDGGMSSLEETLSKFASARPFFHYAALNWHEHFINAGTGAHDLLSSAEYKPILDISKPEFWTWFITVANEVLSGIVKNKSPIAAVWAVDDRIDYGTFLRDRCITKLFKMDRRVHALLSADPVPPADTTQVTHPRKGLSLN</sequence>
<reference evidence="1" key="1">
    <citation type="submission" date="2022-10" db="EMBL/GenBank/DDBJ databases">
        <title>Complete Genome of Trichothecium roseum strain YXFP-22015, a Plant Pathogen Isolated from Citrus.</title>
        <authorList>
            <person name="Wang Y."/>
            <person name="Zhu L."/>
        </authorList>
    </citation>
    <scope>NUCLEOTIDE SEQUENCE</scope>
    <source>
        <strain evidence="1">YXFP-22015</strain>
    </source>
</reference>
<evidence type="ECO:0000313" key="2">
    <source>
        <dbReference type="Proteomes" id="UP001163324"/>
    </source>
</evidence>
<dbReference type="EMBL" id="CM047944">
    <property type="protein sequence ID" value="KAI9899439.1"/>
    <property type="molecule type" value="Genomic_DNA"/>
</dbReference>
<accession>A0ACC0UZ59</accession>
<name>A0ACC0UZ59_9HYPO</name>
<keyword evidence="2" id="KW-1185">Reference proteome</keyword>
<evidence type="ECO:0000313" key="1">
    <source>
        <dbReference type="EMBL" id="KAI9899439.1"/>
    </source>
</evidence>